<dbReference type="Gene3D" id="3.40.50.2300">
    <property type="match status" value="1"/>
</dbReference>
<keyword evidence="1" id="KW-0805">Transcription regulation</keyword>
<dbReference type="PANTHER" id="PTHR44688">
    <property type="entry name" value="DNA-BINDING TRANSCRIPTIONAL ACTIVATOR DEVR_DOSR"/>
    <property type="match status" value="1"/>
</dbReference>
<gene>
    <name evidence="7" type="ORF">FB474_0496</name>
</gene>
<organism evidence="7 8">
    <name type="scientific">Oryzihumus leptocrescens</name>
    <dbReference type="NCBI Taxonomy" id="297536"/>
    <lineage>
        <taxon>Bacteria</taxon>
        <taxon>Bacillati</taxon>
        <taxon>Actinomycetota</taxon>
        <taxon>Actinomycetes</taxon>
        <taxon>Micrococcales</taxon>
        <taxon>Intrasporangiaceae</taxon>
        <taxon>Oryzihumus</taxon>
    </lineage>
</organism>
<sequence length="199" mass="20689">MPTVLVCASDAGTRERLAREVGAVRGVTRVVTVGSAEEVLSRVVMERPSLTLLEAGGDPAEDAQVDGAAVLARLLDVQPSAAVVMIAPVGHTDPVAESVAAGALGYVHEDASREQLVRAVSQGLAHASVRPPSAPIPLTPRELAVLEGMSRGLSNPEIGAELFLAAETVKSHAKRLLHKLGALDRAHAVALAFRQGLLR</sequence>
<dbReference type="InterPro" id="IPR000792">
    <property type="entry name" value="Tscrpt_reg_LuxR_C"/>
</dbReference>
<dbReference type="PROSITE" id="PS50110">
    <property type="entry name" value="RESPONSE_REGULATORY"/>
    <property type="match status" value="1"/>
</dbReference>
<dbReference type="PANTHER" id="PTHR44688:SF16">
    <property type="entry name" value="DNA-BINDING TRANSCRIPTIONAL ACTIVATOR DEVR_DOSR"/>
    <property type="match status" value="1"/>
</dbReference>
<evidence type="ECO:0000259" key="6">
    <source>
        <dbReference type="PROSITE" id="PS50110"/>
    </source>
</evidence>
<dbReference type="SUPFAM" id="SSF46894">
    <property type="entry name" value="C-terminal effector domain of the bipartite response regulators"/>
    <property type="match status" value="1"/>
</dbReference>
<reference evidence="7 8" key="1">
    <citation type="submission" date="2019-06" db="EMBL/GenBank/DDBJ databases">
        <title>Sequencing the genomes of 1000 actinobacteria strains.</title>
        <authorList>
            <person name="Klenk H.-P."/>
        </authorList>
    </citation>
    <scope>NUCLEOTIDE SEQUENCE [LARGE SCALE GENOMIC DNA]</scope>
    <source>
        <strain evidence="7 8">DSM 18082</strain>
    </source>
</reference>
<evidence type="ECO:0000313" key="8">
    <source>
        <dbReference type="Proteomes" id="UP000319514"/>
    </source>
</evidence>
<dbReference type="InterPro" id="IPR016032">
    <property type="entry name" value="Sig_transdc_resp-reg_C-effctor"/>
</dbReference>
<dbReference type="EMBL" id="VFOQ01000001">
    <property type="protein sequence ID" value="TQL59149.1"/>
    <property type="molecule type" value="Genomic_DNA"/>
</dbReference>
<comment type="caution">
    <text evidence="7">The sequence shown here is derived from an EMBL/GenBank/DDBJ whole genome shotgun (WGS) entry which is preliminary data.</text>
</comment>
<dbReference type="GO" id="GO:0003677">
    <property type="term" value="F:DNA binding"/>
    <property type="evidence" value="ECO:0007669"/>
    <property type="project" value="UniProtKB-KW"/>
</dbReference>
<feature type="domain" description="HTH luxR-type" evidence="5">
    <location>
        <begin position="131"/>
        <end position="196"/>
    </location>
</feature>
<evidence type="ECO:0000256" key="4">
    <source>
        <dbReference type="PROSITE-ProRule" id="PRU00169"/>
    </source>
</evidence>
<dbReference type="AlphaFoldDB" id="A0A542ZFT0"/>
<dbReference type="SUPFAM" id="SSF52172">
    <property type="entry name" value="CheY-like"/>
    <property type="match status" value="1"/>
</dbReference>
<protein>
    <submittedName>
        <fullName evidence="7">LuxR family two component transcriptional regulator</fullName>
    </submittedName>
</protein>
<dbReference type="CDD" id="cd06170">
    <property type="entry name" value="LuxR_C_like"/>
    <property type="match status" value="1"/>
</dbReference>
<accession>A0A542ZFT0</accession>
<proteinExistence type="predicted"/>
<dbReference type="InterPro" id="IPR001789">
    <property type="entry name" value="Sig_transdc_resp-reg_receiver"/>
</dbReference>
<feature type="domain" description="Response regulatory" evidence="6">
    <location>
        <begin position="3"/>
        <end position="124"/>
    </location>
</feature>
<name>A0A542ZFT0_9MICO</name>
<dbReference type="RefSeq" id="WP_141787207.1">
    <property type="nucleotide sequence ID" value="NZ_BAAAKX010000009.1"/>
</dbReference>
<keyword evidence="2" id="KW-0238">DNA-binding</keyword>
<dbReference type="InterPro" id="IPR011006">
    <property type="entry name" value="CheY-like_superfamily"/>
</dbReference>
<dbReference type="Proteomes" id="UP000319514">
    <property type="component" value="Unassembled WGS sequence"/>
</dbReference>
<keyword evidence="8" id="KW-1185">Reference proteome</keyword>
<dbReference type="GO" id="GO:0000160">
    <property type="term" value="P:phosphorelay signal transduction system"/>
    <property type="evidence" value="ECO:0007669"/>
    <property type="project" value="InterPro"/>
</dbReference>
<dbReference type="Gene3D" id="1.10.10.10">
    <property type="entry name" value="Winged helix-like DNA-binding domain superfamily/Winged helix DNA-binding domain"/>
    <property type="match status" value="1"/>
</dbReference>
<dbReference type="InterPro" id="IPR036388">
    <property type="entry name" value="WH-like_DNA-bd_sf"/>
</dbReference>
<dbReference type="GO" id="GO:0006355">
    <property type="term" value="P:regulation of DNA-templated transcription"/>
    <property type="evidence" value="ECO:0007669"/>
    <property type="project" value="InterPro"/>
</dbReference>
<comment type="caution">
    <text evidence="4">Lacks conserved residue(s) required for the propagation of feature annotation.</text>
</comment>
<dbReference type="PROSITE" id="PS50043">
    <property type="entry name" value="HTH_LUXR_2"/>
    <property type="match status" value="1"/>
</dbReference>
<evidence type="ECO:0000256" key="3">
    <source>
        <dbReference type="ARBA" id="ARBA00023163"/>
    </source>
</evidence>
<evidence type="ECO:0000256" key="2">
    <source>
        <dbReference type="ARBA" id="ARBA00023125"/>
    </source>
</evidence>
<dbReference type="PROSITE" id="PS00622">
    <property type="entry name" value="HTH_LUXR_1"/>
    <property type="match status" value="1"/>
</dbReference>
<dbReference type="SMART" id="SM00421">
    <property type="entry name" value="HTH_LUXR"/>
    <property type="match status" value="1"/>
</dbReference>
<evidence type="ECO:0000313" key="7">
    <source>
        <dbReference type="EMBL" id="TQL59149.1"/>
    </source>
</evidence>
<evidence type="ECO:0000256" key="1">
    <source>
        <dbReference type="ARBA" id="ARBA00023015"/>
    </source>
</evidence>
<dbReference type="Pfam" id="PF00196">
    <property type="entry name" value="GerE"/>
    <property type="match status" value="1"/>
</dbReference>
<dbReference type="PRINTS" id="PR00038">
    <property type="entry name" value="HTHLUXR"/>
</dbReference>
<evidence type="ECO:0000259" key="5">
    <source>
        <dbReference type="PROSITE" id="PS50043"/>
    </source>
</evidence>
<keyword evidence="3" id="KW-0804">Transcription</keyword>
<dbReference type="OrthoDB" id="9808843at2"/>